<dbReference type="GO" id="GO:0006364">
    <property type="term" value="P:rRNA processing"/>
    <property type="evidence" value="ECO:0007669"/>
    <property type="project" value="TreeGrafter"/>
</dbReference>
<proteinExistence type="predicted"/>
<dbReference type="Gene3D" id="3.40.1260.20">
    <property type="entry name" value="Ribonuclease E, catalytic domain"/>
    <property type="match status" value="1"/>
</dbReference>
<dbReference type="InterPro" id="IPR004659">
    <property type="entry name" value="RNase_E/G"/>
</dbReference>
<dbReference type="RefSeq" id="WP_101354194.1">
    <property type="nucleotide sequence ID" value="NZ_PIQO01000006.1"/>
</dbReference>
<evidence type="ECO:0000256" key="2">
    <source>
        <dbReference type="ARBA" id="ARBA00022723"/>
    </source>
</evidence>
<comment type="cofactor">
    <cofactor evidence="1">
        <name>Mg(2+)</name>
        <dbReference type="ChEBI" id="CHEBI:18420"/>
    </cofactor>
</comment>
<dbReference type="PANTHER" id="PTHR30001:SF0">
    <property type="entry name" value="RIBONUCLEASE G"/>
    <property type="match status" value="1"/>
</dbReference>
<dbReference type="PROSITE" id="PS50126">
    <property type="entry name" value="S1"/>
    <property type="match status" value="1"/>
</dbReference>
<sequence>MNEIVIDFKSREKRFAVIENQKVTKINIHQPTDQSKVGNIYLGRVVDVKVGMNAAFIDIGEGKNGYLHRDQLPLYIQNSDADKEKFPISKFIQEGQKIVVQVKKDETDIKGPLLTAIIELAGESLIYIPDGDYIAISKKVDQAPVREKWQSIASKYKTGHEGFIIRTDAVKGREDDFLKELELLREKYREIIQLSKDVSHSSLIWEKPIFVEEVVHELIKLKTGTVIVNDNEIKSTLQKKTKDRKDITWNYVFHRQKQDIFSAYHIDEVIENALKKIVWLSNGSYIVIEKTEAMIVIDVNTGKFTGRQNLQDTVYKTNLLAAEEIGKQILLRDYGGIILVDFIDMKSKTQQQEVKNRLQKELDKDEKYSRIVGFTELGIAQITRKKTKKSLPETIQMPCPVCHGKGMVYSPETIAFRLERELWEGQFSNHEAVLIELTENVKTIFCGTQNVHLKRLEKLLHIKINFSIIDNPVPVYFIRQYGTKEEVFRDRLDY</sequence>
<dbReference type="Gene3D" id="2.40.50.140">
    <property type="entry name" value="Nucleic acid-binding proteins"/>
    <property type="match status" value="1"/>
</dbReference>
<dbReference type="InterPro" id="IPR019307">
    <property type="entry name" value="RNA-bd_AU-1/RNase_E/G"/>
</dbReference>
<keyword evidence="8" id="KW-1185">Reference proteome</keyword>
<dbReference type="OrthoDB" id="9804278at2"/>
<keyword evidence="4" id="KW-0460">Magnesium</keyword>
<dbReference type="Proteomes" id="UP000233440">
    <property type="component" value="Unassembled WGS sequence"/>
</dbReference>
<evidence type="ECO:0000313" key="7">
    <source>
        <dbReference type="EMBL" id="PKR85218.1"/>
    </source>
</evidence>
<reference evidence="7 8" key="1">
    <citation type="submission" date="2017-11" db="EMBL/GenBank/DDBJ databases">
        <title>Bacillus camelliae sp. nov., isolated from pu'er tea.</title>
        <authorList>
            <person name="Niu L."/>
        </authorList>
    </citation>
    <scope>NUCLEOTIDE SEQUENCE [LARGE SCALE GENOMIC DNA]</scope>
    <source>
        <strain evidence="7 8">7578-1</strain>
    </source>
</reference>
<dbReference type="GO" id="GO:0003723">
    <property type="term" value="F:RNA binding"/>
    <property type="evidence" value="ECO:0007669"/>
    <property type="project" value="UniProtKB-KW"/>
</dbReference>
<comment type="caution">
    <text evidence="7">The sequence shown here is derived from an EMBL/GenBank/DDBJ whole genome shotgun (WGS) entry which is preliminary data.</text>
</comment>
<dbReference type="GO" id="GO:0005737">
    <property type="term" value="C:cytoplasm"/>
    <property type="evidence" value="ECO:0007669"/>
    <property type="project" value="TreeGrafter"/>
</dbReference>
<evidence type="ECO:0000256" key="5">
    <source>
        <dbReference type="ARBA" id="ARBA00022884"/>
    </source>
</evidence>
<dbReference type="GO" id="GO:0016787">
    <property type="term" value="F:hydrolase activity"/>
    <property type="evidence" value="ECO:0007669"/>
    <property type="project" value="UniProtKB-KW"/>
</dbReference>
<dbReference type="InterPro" id="IPR003029">
    <property type="entry name" value="S1_domain"/>
</dbReference>
<protein>
    <submittedName>
        <fullName evidence="7">Ribonuclease E/G</fullName>
    </submittedName>
</protein>
<evidence type="ECO:0000313" key="8">
    <source>
        <dbReference type="Proteomes" id="UP000233440"/>
    </source>
</evidence>
<evidence type="ECO:0000256" key="3">
    <source>
        <dbReference type="ARBA" id="ARBA00022801"/>
    </source>
</evidence>
<dbReference type="EMBL" id="PIQO01000006">
    <property type="protein sequence ID" value="PKR85218.1"/>
    <property type="molecule type" value="Genomic_DNA"/>
</dbReference>
<dbReference type="GO" id="GO:0004540">
    <property type="term" value="F:RNA nuclease activity"/>
    <property type="evidence" value="ECO:0007669"/>
    <property type="project" value="InterPro"/>
</dbReference>
<dbReference type="SUPFAM" id="SSF50249">
    <property type="entry name" value="Nucleic acid-binding proteins"/>
    <property type="match status" value="1"/>
</dbReference>
<dbReference type="GO" id="GO:0046872">
    <property type="term" value="F:metal ion binding"/>
    <property type="evidence" value="ECO:0007669"/>
    <property type="project" value="UniProtKB-KW"/>
</dbReference>
<keyword evidence="2" id="KW-0479">Metal-binding</keyword>
<dbReference type="NCBIfam" id="TIGR00757">
    <property type="entry name" value="RNaseEG"/>
    <property type="match status" value="1"/>
</dbReference>
<keyword evidence="5" id="KW-0694">RNA-binding</keyword>
<dbReference type="CDD" id="cd04453">
    <property type="entry name" value="S1_RNase_E"/>
    <property type="match status" value="1"/>
</dbReference>
<dbReference type="InterPro" id="IPR012340">
    <property type="entry name" value="NA-bd_OB-fold"/>
</dbReference>
<evidence type="ECO:0000256" key="1">
    <source>
        <dbReference type="ARBA" id="ARBA00001946"/>
    </source>
</evidence>
<name>A0A2N3LKQ6_9BACI</name>
<feature type="domain" description="S1 motif" evidence="6">
    <location>
        <begin position="38"/>
        <end position="118"/>
    </location>
</feature>
<dbReference type="PANTHER" id="PTHR30001">
    <property type="entry name" value="RIBONUCLEASE"/>
    <property type="match status" value="1"/>
</dbReference>
<accession>A0A2N3LKQ6</accession>
<evidence type="ECO:0000256" key="4">
    <source>
        <dbReference type="ARBA" id="ARBA00022842"/>
    </source>
</evidence>
<gene>
    <name evidence="7" type="ORF">CWO92_10725</name>
</gene>
<dbReference type="AlphaFoldDB" id="A0A2N3LKQ6"/>
<evidence type="ECO:0000259" key="6">
    <source>
        <dbReference type="PROSITE" id="PS50126"/>
    </source>
</evidence>
<dbReference type="Pfam" id="PF10150">
    <property type="entry name" value="RNase_E_G"/>
    <property type="match status" value="1"/>
</dbReference>
<keyword evidence="3" id="KW-0378">Hydrolase</keyword>
<organism evidence="7 8">
    <name type="scientific">Heyndrickxia camelliae</name>
    <dbReference type="NCBI Taxonomy" id="1707093"/>
    <lineage>
        <taxon>Bacteria</taxon>
        <taxon>Bacillati</taxon>
        <taxon>Bacillota</taxon>
        <taxon>Bacilli</taxon>
        <taxon>Bacillales</taxon>
        <taxon>Bacillaceae</taxon>
        <taxon>Heyndrickxia</taxon>
    </lineage>
</organism>
<dbReference type="SMART" id="SM00316">
    <property type="entry name" value="S1"/>
    <property type="match status" value="1"/>
</dbReference>